<dbReference type="Proteomes" id="UP000266649">
    <property type="component" value="Unassembled WGS sequence"/>
</dbReference>
<gene>
    <name evidence="1" type="ORF">D2N39_13990</name>
</gene>
<sequence>MIGPARTDDILDFSPQIGRGGTIGFKTVIKCNRNSRCSPEYERVRAVTSQKHLVGGTREERVIPGLAVDLPQNAPATPAIIPIVSATQSHSAVDGPAIDDLIVSIGILVQINCKAACRDRDFAAVRDRHPPIPRFGTFNRIDSCRNGAGVYNLCATRQ</sequence>
<keyword evidence="2" id="KW-1185">Reference proteome</keyword>
<proteinExistence type="predicted"/>
<protein>
    <submittedName>
        <fullName evidence="1">Uncharacterized protein</fullName>
    </submittedName>
</protein>
<comment type="caution">
    <text evidence="1">The sequence shown here is derived from an EMBL/GenBank/DDBJ whole genome shotgun (WGS) entry which is preliminary data.</text>
</comment>
<reference evidence="1 2" key="1">
    <citation type="submission" date="2018-09" db="EMBL/GenBank/DDBJ databases">
        <title>Gemmobacter lutimaris sp. nov., a marine bacterium isolated from tidal flat.</title>
        <authorList>
            <person name="Lee D.W."/>
            <person name="Yoo Y."/>
            <person name="Kim J.-J."/>
            <person name="Kim B.S."/>
        </authorList>
    </citation>
    <scope>NUCLEOTIDE SEQUENCE [LARGE SCALE GENOMIC DNA]</scope>
    <source>
        <strain evidence="1 2">YJ-T1-11</strain>
    </source>
</reference>
<dbReference type="EMBL" id="QXXQ01000007">
    <property type="protein sequence ID" value="RID91350.1"/>
    <property type="molecule type" value="Genomic_DNA"/>
</dbReference>
<evidence type="ECO:0000313" key="1">
    <source>
        <dbReference type="EMBL" id="RID91350.1"/>
    </source>
</evidence>
<name>A0A398BTZ9_9RHOB</name>
<accession>A0A398BTZ9</accession>
<evidence type="ECO:0000313" key="2">
    <source>
        <dbReference type="Proteomes" id="UP000266649"/>
    </source>
</evidence>
<organism evidence="1 2">
    <name type="scientific">Gemmobacter lutimaris</name>
    <dbReference type="NCBI Taxonomy" id="2306023"/>
    <lineage>
        <taxon>Bacteria</taxon>
        <taxon>Pseudomonadati</taxon>
        <taxon>Pseudomonadota</taxon>
        <taxon>Alphaproteobacteria</taxon>
        <taxon>Rhodobacterales</taxon>
        <taxon>Paracoccaceae</taxon>
        <taxon>Gemmobacter</taxon>
    </lineage>
</organism>
<dbReference type="AlphaFoldDB" id="A0A398BTZ9"/>